<proteinExistence type="predicted"/>
<sequence>MVVLSQPPLETTFIKTCKPVSNTLTGIPVIHMSSPSAPTRLVEACEELGFFKVVNHGVSRNLMAGLESCALKFFNMSQADKNRAGPADPFGYGSKQIGPNGDVGWVEYLLFAAKTGSITHTFNSIVHEHPELFRVVLDEYVGEMRRVASEVLEGIAEGLGQTFQLVEFQRAICCAIFLSNLSNQIYY</sequence>
<dbReference type="InterPro" id="IPR026992">
    <property type="entry name" value="DIOX_N"/>
</dbReference>
<evidence type="ECO:0000256" key="1">
    <source>
        <dbReference type="ARBA" id="ARBA00022723"/>
    </source>
</evidence>
<dbReference type="Gene3D" id="2.60.120.330">
    <property type="entry name" value="B-lactam Antibiotic, Isopenicillin N Synthase, Chain"/>
    <property type="match status" value="1"/>
</dbReference>
<dbReference type="PANTHER" id="PTHR47990">
    <property type="entry name" value="2-OXOGLUTARATE (2OG) AND FE(II)-DEPENDENT OXYGENASE SUPERFAMILY PROTEIN-RELATED"/>
    <property type="match status" value="1"/>
</dbReference>
<feature type="domain" description="Non-haem dioxygenase N-terminal" evidence="3">
    <location>
        <begin position="27"/>
        <end position="96"/>
    </location>
</feature>
<dbReference type="SUPFAM" id="SSF51197">
    <property type="entry name" value="Clavaminate synthase-like"/>
    <property type="match status" value="1"/>
</dbReference>
<dbReference type="OMA" id="QRAICCA"/>
<accession>A0A7N1A1L6</accession>
<organism evidence="4 5">
    <name type="scientific">Kalanchoe fedtschenkoi</name>
    <name type="common">Lavender scallops</name>
    <name type="synonym">South American air plant</name>
    <dbReference type="NCBI Taxonomy" id="63787"/>
    <lineage>
        <taxon>Eukaryota</taxon>
        <taxon>Viridiplantae</taxon>
        <taxon>Streptophyta</taxon>
        <taxon>Embryophyta</taxon>
        <taxon>Tracheophyta</taxon>
        <taxon>Spermatophyta</taxon>
        <taxon>Magnoliopsida</taxon>
        <taxon>eudicotyledons</taxon>
        <taxon>Gunneridae</taxon>
        <taxon>Pentapetalae</taxon>
        <taxon>Saxifragales</taxon>
        <taxon>Crassulaceae</taxon>
        <taxon>Kalanchoe</taxon>
    </lineage>
</organism>
<reference evidence="4" key="1">
    <citation type="submission" date="2021-01" db="UniProtKB">
        <authorList>
            <consortium name="EnsemblPlants"/>
        </authorList>
    </citation>
    <scope>IDENTIFICATION</scope>
</reference>
<keyword evidence="2" id="KW-0408">Iron</keyword>
<keyword evidence="5" id="KW-1185">Reference proteome</keyword>
<dbReference type="InterPro" id="IPR027443">
    <property type="entry name" value="IPNS-like_sf"/>
</dbReference>
<evidence type="ECO:0000259" key="3">
    <source>
        <dbReference type="Pfam" id="PF14226"/>
    </source>
</evidence>
<dbReference type="GO" id="GO:0046872">
    <property type="term" value="F:metal ion binding"/>
    <property type="evidence" value="ECO:0007669"/>
    <property type="project" value="UniProtKB-KW"/>
</dbReference>
<dbReference type="InterPro" id="IPR050231">
    <property type="entry name" value="Iron_ascorbate_oxido_reductase"/>
</dbReference>
<name>A0A7N1A1L6_KALFE</name>
<dbReference type="Pfam" id="PF14226">
    <property type="entry name" value="DIOX_N"/>
    <property type="match status" value="1"/>
</dbReference>
<evidence type="ECO:0000313" key="5">
    <source>
        <dbReference type="Proteomes" id="UP000594263"/>
    </source>
</evidence>
<dbReference type="AlphaFoldDB" id="A0A7N1A1L6"/>
<evidence type="ECO:0000256" key="2">
    <source>
        <dbReference type="ARBA" id="ARBA00023004"/>
    </source>
</evidence>
<dbReference type="Proteomes" id="UP000594263">
    <property type="component" value="Unplaced"/>
</dbReference>
<dbReference type="EnsemblPlants" id="Kaladp0073s0007.1.v1.1">
    <property type="protein sequence ID" value="Kaladp0073s0007.1.v1.1"/>
    <property type="gene ID" value="Kaladp0073s0007.v1.1"/>
</dbReference>
<keyword evidence="1" id="KW-0479">Metal-binding</keyword>
<evidence type="ECO:0000313" key="4">
    <source>
        <dbReference type="EnsemblPlants" id="Kaladp0073s0007.1.v1.1"/>
    </source>
</evidence>
<dbReference type="Gramene" id="Kaladp0073s0007.1.v1.1">
    <property type="protein sequence ID" value="Kaladp0073s0007.1.v1.1"/>
    <property type="gene ID" value="Kaladp0073s0007.v1.1"/>
</dbReference>
<protein>
    <recommendedName>
        <fullName evidence="3">Non-haem dioxygenase N-terminal domain-containing protein</fullName>
    </recommendedName>
</protein>